<keyword evidence="3" id="KW-0809">Transit peptide</keyword>
<feature type="signal peptide" evidence="6">
    <location>
        <begin position="1"/>
        <end position="25"/>
    </location>
</feature>
<dbReference type="InterPro" id="IPR031568">
    <property type="entry name" value="Pet117"/>
</dbReference>
<proteinExistence type="inferred from homology"/>
<feature type="compositionally biased region" description="Basic and acidic residues" evidence="5">
    <location>
        <begin position="66"/>
        <end position="75"/>
    </location>
</feature>
<evidence type="ECO:0000256" key="2">
    <source>
        <dbReference type="ARBA" id="ARBA00008197"/>
    </source>
</evidence>
<keyword evidence="4" id="KW-0496">Mitochondrion</keyword>
<name>A0AAE1C8H5_9PEZI</name>
<evidence type="ECO:0000313" key="8">
    <source>
        <dbReference type="Proteomes" id="UP001270362"/>
    </source>
</evidence>
<dbReference type="PANTHER" id="PTHR28163">
    <property type="entry name" value="PROTEIN PET117 HOMOLOG, MITOCHONDRIAL"/>
    <property type="match status" value="1"/>
</dbReference>
<reference evidence="7" key="2">
    <citation type="submission" date="2023-06" db="EMBL/GenBank/DDBJ databases">
        <authorList>
            <consortium name="Lawrence Berkeley National Laboratory"/>
            <person name="Haridas S."/>
            <person name="Hensen N."/>
            <person name="Bonometti L."/>
            <person name="Westerberg I."/>
            <person name="Brannstrom I.O."/>
            <person name="Guillou S."/>
            <person name="Cros-Aarteil S."/>
            <person name="Calhoun S."/>
            <person name="Kuo A."/>
            <person name="Mondo S."/>
            <person name="Pangilinan J."/>
            <person name="Riley R."/>
            <person name="Labutti K."/>
            <person name="Andreopoulos B."/>
            <person name="Lipzen A."/>
            <person name="Chen C."/>
            <person name="Yanf M."/>
            <person name="Daum C."/>
            <person name="Ng V."/>
            <person name="Clum A."/>
            <person name="Steindorff A."/>
            <person name="Ohm R."/>
            <person name="Martin F."/>
            <person name="Silar P."/>
            <person name="Natvig D."/>
            <person name="Lalanne C."/>
            <person name="Gautier V."/>
            <person name="Ament-Velasquez S.L."/>
            <person name="Kruys A."/>
            <person name="Hutchinson M.I."/>
            <person name="Powell A.J."/>
            <person name="Barry K."/>
            <person name="Miller A.N."/>
            <person name="Grigoriev I.V."/>
            <person name="Debuchy R."/>
            <person name="Gladieux P."/>
            <person name="Thoren M.H."/>
            <person name="Johannesson H."/>
        </authorList>
    </citation>
    <scope>NUCLEOTIDE SEQUENCE</scope>
    <source>
        <strain evidence="7">CBS 314.62</strain>
    </source>
</reference>
<organism evidence="7 8">
    <name type="scientific">Podospora appendiculata</name>
    <dbReference type="NCBI Taxonomy" id="314037"/>
    <lineage>
        <taxon>Eukaryota</taxon>
        <taxon>Fungi</taxon>
        <taxon>Dikarya</taxon>
        <taxon>Ascomycota</taxon>
        <taxon>Pezizomycotina</taxon>
        <taxon>Sordariomycetes</taxon>
        <taxon>Sordariomycetidae</taxon>
        <taxon>Sordariales</taxon>
        <taxon>Podosporaceae</taxon>
        <taxon>Podospora</taxon>
    </lineage>
</organism>
<feature type="chain" id="PRO_5042014005" description="Cytochrome c oxidase assembly protein" evidence="6">
    <location>
        <begin position="26"/>
        <end position="104"/>
    </location>
</feature>
<gene>
    <name evidence="7" type="ORF">B0T22DRAFT_294831</name>
</gene>
<dbReference type="Proteomes" id="UP001270362">
    <property type="component" value="Unassembled WGS sequence"/>
</dbReference>
<comment type="subcellular location">
    <subcellularLocation>
        <location evidence="1">Mitochondrion</location>
    </subcellularLocation>
</comment>
<evidence type="ECO:0000313" key="7">
    <source>
        <dbReference type="EMBL" id="KAK3682801.1"/>
    </source>
</evidence>
<evidence type="ECO:0000256" key="6">
    <source>
        <dbReference type="SAM" id="SignalP"/>
    </source>
</evidence>
<accession>A0AAE1C8H5</accession>
<keyword evidence="8" id="KW-1185">Reference proteome</keyword>
<dbReference type="EMBL" id="JAULSO010000005">
    <property type="protein sequence ID" value="KAK3682801.1"/>
    <property type="molecule type" value="Genomic_DNA"/>
</dbReference>
<keyword evidence="6" id="KW-0732">Signal</keyword>
<feature type="region of interest" description="Disordered" evidence="5">
    <location>
        <begin position="66"/>
        <end position="104"/>
    </location>
</feature>
<comment type="caution">
    <text evidence="7">The sequence shown here is derived from an EMBL/GenBank/DDBJ whole genome shotgun (WGS) entry which is preliminary data.</text>
</comment>
<dbReference type="GO" id="GO:0033617">
    <property type="term" value="P:mitochondrial respiratory chain complex IV assembly"/>
    <property type="evidence" value="ECO:0007669"/>
    <property type="project" value="TreeGrafter"/>
</dbReference>
<evidence type="ECO:0000256" key="1">
    <source>
        <dbReference type="ARBA" id="ARBA00004173"/>
    </source>
</evidence>
<sequence>MSRASKLTLMGTSLFAAVTVILVHNQQKWEKKAMHQGVIRDMEQQRVKRERQLDFDLQRELEAEYKKEQSVRETTAEANFTPSGRSAPAAGTTDTAVPSIAAGR</sequence>
<dbReference type="AlphaFoldDB" id="A0AAE1C8H5"/>
<evidence type="ECO:0000256" key="4">
    <source>
        <dbReference type="ARBA" id="ARBA00023128"/>
    </source>
</evidence>
<protein>
    <recommendedName>
        <fullName evidence="9">Cytochrome c oxidase assembly protein</fullName>
    </recommendedName>
</protein>
<evidence type="ECO:0000256" key="3">
    <source>
        <dbReference type="ARBA" id="ARBA00022946"/>
    </source>
</evidence>
<dbReference type="PANTHER" id="PTHR28163:SF1">
    <property type="entry name" value="PROTEIN PET117 HOMOLOG, MITOCHONDRIAL"/>
    <property type="match status" value="1"/>
</dbReference>
<evidence type="ECO:0008006" key="9">
    <source>
        <dbReference type="Google" id="ProtNLM"/>
    </source>
</evidence>
<dbReference type="GO" id="GO:0005739">
    <property type="term" value="C:mitochondrion"/>
    <property type="evidence" value="ECO:0007669"/>
    <property type="project" value="UniProtKB-SubCell"/>
</dbReference>
<dbReference type="Pfam" id="PF15786">
    <property type="entry name" value="PET117"/>
    <property type="match status" value="1"/>
</dbReference>
<evidence type="ECO:0000256" key="5">
    <source>
        <dbReference type="SAM" id="MobiDB-lite"/>
    </source>
</evidence>
<comment type="similarity">
    <text evidence="2">Belongs to the PET117 family.</text>
</comment>
<reference evidence="7" key="1">
    <citation type="journal article" date="2023" name="Mol. Phylogenet. Evol.">
        <title>Genome-scale phylogeny and comparative genomics of the fungal order Sordariales.</title>
        <authorList>
            <person name="Hensen N."/>
            <person name="Bonometti L."/>
            <person name="Westerberg I."/>
            <person name="Brannstrom I.O."/>
            <person name="Guillou S."/>
            <person name="Cros-Aarteil S."/>
            <person name="Calhoun S."/>
            <person name="Haridas S."/>
            <person name="Kuo A."/>
            <person name="Mondo S."/>
            <person name="Pangilinan J."/>
            <person name="Riley R."/>
            <person name="LaButti K."/>
            <person name="Andreopoulos B."/>
            <person name="Lipzen A."/>
            <person name="Chen C."/>
            <person name="Yan M."/>
            <person name="Daum C."/>
            <person name="Ng V."/>
            <person name="Clum A."/>
            <person name="Steindorff A."/>
            <person name="Ohm R.A."/>
            <person name="Martin F."/>
            <person name="Silar P."/>
            <person name="Natvig D.O."/>
            <person name="Lalanne C."/>
            <person name="Gautier V."/>
            <person name="Ament-Velasquez S.L."/>
            <person name="Kruys A."/>
            <person name="Hutchinson M.I."/>
            <person name="Powell A.J."/>
            <person name="Barry K."/>
            <person name="Miller A.N."/>
            <person name="Grigoriev I.V."/>
            <person name="Debuchy R."/>
            <person name="Gladieux P."/>
            <person name="Hiltunen Thoren M."/>
            <person name="Johannesson H."/>
        </authorList>
    </citation>
    <scope>NUCLEOTIDE SEQUENCE</scope>
    <source>
        <strain evidence="7">CBS 314.62</strain>
    </source>
</reference>